<protein>
    <submittedName>
        <fullName evidence="2">Lasso peptide biosynthesis B2 protein</fullName>
    </submittedName>
</protein>
<gene>
    <name evidence="2" type="ORF">EUU23_10650</name>
</gene>
<name>A0A6I4LXI8_9SPHN</name>
<dbReference type="Pfam" id="PF13471">
    <property type="entry name" value="Transglut_core3"/>
    <property type="match status" value="1"/>
</dbReference>
<feature type="domain" description="Microcin J25-processing protein McjB C-terminal" evidence="1">
    <location>
        <begin position="139"/>
        <end position="214"/>
    </location>
</feature>
<dbReference type="InterPro" id="IPR032708">
    <property type="entry name" value="McjB_C"/>
</dbReference>
<accession>A0A6I4LXI8</accession>
<organism evidence="2 3">
    <name type="scientific">Sphingorhabdus profundilacus</name>
    <dbReference type="NCBI Taxonomy" id="2509718"/>
    <lineage>
        <taxon>Bacteria</taxon>
        <taxon>Pseudomonadati</taxon>
        <taxon>Pseudomonadota</taxon>
        <taxon>Alphaproteobacteria</taxon>
        <taxon>Sphingomonadales</taxon>
        <taxon>Sphingomonadaceae</taxon>
        <taxon>Sphingorhabdus</taxon>
    </lineage>
</organism>
<dbReference type="NCBIfam" id="NF033537">
    <property type="entry name" value="lasso_biosyn_B2"/>
    <property type="match status" value="1"/>
</dbReference>
<evidence type="ECO:0000313" key="2">
    <source>
        <dbReference type="EMBL" id="MVZ98152.1"/>
    </source>
</evidence>
<reference evidence="2 3" key="1">
    <citation type="submission" date="2019-01" db="EMBL/GenBank/DDBJ databases">
        <title>Sphingorhabdus lacus sp.nov., isolated from an oligotrophic freshwater lake.</title>
        <authorList>
            <person name="Park M."/>
        </authorList>
    </citation>
    <scope>NUCLEOTIDE SEQUENCE [LARGE SCALE GENOMIC DNA]</scope>
    <source>
        <strain evidence="2 3">IMCC26285</strain>
    </source>
</reference>
<dbReference type="RefSeq" id="WP_160354102.1">
    <property type="nucleotide sequence ID" value="NZ_SDWJ01000002.1"/>
</dbReference>
<dbReference type="EMBL" id="SDWJ01000002">
    <property type="protein sequence ID" value="MVZ98152.1"/>
    <property type="molecule type" value="Genomic_DNA"/>
</dbReference>
<dbReference type="InterPro" id="IPR053521">
    <property type="entry name" value="McjB-like"/>
</dbReference>
<dbReference type="AlphaFoldDB" id="A0A6I4LXI8"/>
<dbReference type="OrthoDB" id="119963at2"/>
<evidence type="ECO:0000313" key="3">
    <source>
        <dbReference type="Proteomes" id="UP000471147"/>
    </source>
</evidence>
<proteinExistence type="predicted"/>
<keyword evidence="3" id="KW-1185">Reference proteome</keyword>
<dbReference type="Proteomes" id="UP000471147">
    <property type="component" value="Unassembled WGS sequence"/>
</dbReference>
<comment type="caution">
    <text evidence="2">The sequence shown here is derived from an EMBL/GenBank/DDBJ whole genome shotgun (WGS) entry which is preliminary data.</text>
</comment>
<sequence length="216" mass="23983">MVRTPLPNGITMPFLENPDLAWCEINETLVFLDISKDRYFRLADDQNREALEAIDGSAFGRWHQPVSLTALSNWTPPARSCAAIGVGSFQLAEVARALWVQRRVERRLARQPFGLVIGDFRRVRDTRADNAAVASNIASGTICGFEHARLLRTAAERCLARSLALSLCLASRGVRAHVVLGVRLAPFSAHCWAQAGDEVLNDSVEEVLRYKPILFI</sequence>
<evidence type="ECO:0000259" key="1">
    <source>
        <dbReference type="Pfam" id="PF13471"/>
    </source>
</evidence>